<dbReference type="Proteomes" id="UP001296873">
    <property type="component" value="Unassembled WGS sequence"/>
</dbReference>
<evidence type="ECO:0000313" key="1">
    <source>
        <dbReference type="EMBL" id="MBK1668935.1"/>
    </source>
</evidence>
<name>A0ABS1DEQ5_9PROT</name>
<sequence length="112" mass="12888">MVREIRRRARQIAPQVLFACIAGYFAYHAVQGERGLLAYVHLQQQLQQAKAVDRALDAQRAELEQKVKLLRPDSLDPDMLEERAREVLNYTREDEVVVMSPLESRPQTGGDR</sequence>
<gene>
    <name evidence="1" type="ORF">CKO28_12925</name>
</gene>
<accession>A0ABS1DEQ5</accession>
<dbReference type="Pfam" id="PF04977">
    <property type="entry name" value="DivIC"/>
    <property type="match status" value="1"/>
</dbReference>
<dbReference type="InterPro" id="IPR007060">
    <property type="entry name" value="FtsL/DivIC"/>
</dbReference>
<proteinExistence type="predicted"/>
<keyword evidence="2" id="KW-1185">Reference proteome</keyword>
<reference evidence="1 2" key="1">
    <citation type="journal article" date="2020" name="Microorganisms">
        <title>Osmotic Adaptation and Compatible Solute Biosynthesis of Phototrophic Bacteria as Revealed from Genome Analyses.</title>
        <authorList>
            <person name="Imhoff J.F."/>
            <person name="Rahn T."/>
            <person name="Kunzel S."/>
            <person name="Keller A."/>
            <person name="Neulinger S.C."/>
        </authorList>
    </citation>
    <scope>NUCLEOTIDE SEQUENCE [LARGE SCALE GENOMIC DNA]</scope>
    <source>
        <strain evidence="1 2">DSM 9895</strain>
    </source>
</reference>
<organism evidence="1 2">
    <name type="scientific">Rhodovibrio sodomensis</name>
    <dbReference type="NCBI Taxonomy" id="1088"/>
    <lineage>
        <taxon>Bacteria</taxon>
        <taxon>Pseudomonadati</taxon>
        <taxon>Pseudomonadota</taxon>
        <taxon>Alphaproteobacteria</taxon>
        <taxon>Rhodospirillales</taxon>
        <taxon>Rhodovibrionaceae</taxon>
        <taxon>Rhodovibrio</taxon>
    </lineage>
</organism>
<evidence type="ECO:0008006" key="3">
    <source>
        <dbReference type="Google" id="ProtNLM"/>
    </source>
</evidence>
<comment type="caution">
    <text evidence="1">The sequence shown here is derived from an EMBL/GenBank/DDBJ whole genome shotgun (WGS) entry which is preliminary data.</text>
</comment>
<protein>
    <recommendedName>
        <fullName evidence="3">Septum formation initiator</fullName>
    </recommendedName>
</protein>
<evidence type="ECO:0000313" key="2">
    <source>
        <dbReference type="Proteomes" id="UP001296873"/>
    </source>
</evidence>
<dbReference type="EMBL" id="NRRL01000033">
    <property type="protein sequence ID" value="MBK1668935.1"/>
    <property type="molecule type" value="Genomic_DNA"/>
</dbReference>